<accession>A0A8S5V7H7</accession>
<sequence>MNVACQNCPARLLNEDKVIFNDIGNSIANAMFVIPQHNEDAVNDIIRIYNRASNKVFEEHCLLSCAVKCKLGNDYKVFDSSVIQCKRIFFEVWRFGYYRHTFVFGDAYRLFYDVKPNTNDVDFVLDNLDYHLHFYPSLGIKHYNVDKYNSLLRRLSNDIVTYNV</sequence>
<reference evidence="1" key="1">
    <citation type="journal article" date="2021" name="Proc. Natl. Acad. Sci. U.S.A.">
        <title>A Catalog of Tens of Thousands of Viruses from Human Metagenomes Reveals Hidden Associations with Chronic Diseases.</title>
        <authorList>
            <person name="Tisza M.J."/>
            <person name="Buck C.B."/>
        </authorList>
    </citation>
    <scope>NUCLEOTIDE SEQUENCE</scope>
    <source>
        <strain evidence="1">CtUXy6</strain>
    </source>
</reference>
<organism evidence="1">
    <name type="scientific">CrAss-like virus sp. ctUXy6</name>
    <dbReference type="NCBI Taxonomy" id="2825835"/>
    <lineage>
        <taxon>Viruses</taxon>
        <taxon>Duplodnaviria</taxon>
        <taxon>Heunggongvirae</taxon>
        <taxon>Uroviricota</taxon>
        <taxon>Caudoviricetes</taxon>
        <taxon>Crassvirales</taxon>
    </lineage>
</organism>
<dbReference type="EMBL" id="BK016212">
    <property type="protein sequence ID" value="DAG02595.1"/>
    <property type="molecule type" value="Genomic_DNA"/>
</dbReference>
<protein>
    <submittedName>
        <fullName evidence="1">Uncharacterized protein</fullName>
    </submittedName>
</protein>
<proteinExistence type="predicted"/>
<name>A0A8S5V7H7_9CAUD</name>
<evidence type="ECO:0000313" key="1">
    <source>
        <dbReference type="EMBL" id="DAG02595.1"/>
    </source>
</evidence>